<sequence length="507" mass="57895">MSKTTIVGGRIIESTGGNFNIYAKENIVYRSATTITETGVERGVNYGNPQNPPERKNYFTKGWWSLDIEGNKIIKNAIPFMTVYFHLETKNIPNGGNVFMTLYEEDNSEPEENDTVADKDDKITLVNKSTQKETQVRPVNNNKIVVPIELGGLDNFLENEADKVLELYFRCSYSNENAQYPSNIQDYLKVNEIVADRYKMPGLNEEGKEIASDLSFGYGVKGPNPIYSPSAITTYIDQYSEKGFQLNDHALFVNSTANSNQNDKAKYSREECYSAKYTMATVPFINVDLNVPTGLDVRIFDNLSDETLFWDFEQTASLYFATGLLQGNLKRMIAKFKSNQGGIYEDPVLTEAIINSDVTKKYCADVEKYLSESIKTNITSLDKIEDKKPYFGNHNTLQADRKNKNKTFSRPIYNVNRTEGLTIALNDIWATQIVIKELKNTNNTYKCKYEVILWDHFGLDLPDMEKIFNIIPSVGEAFVTWFILQHLRGYKPFVTKIKFEKKFEGTF</sequence>
<dbReference type="InterPro" id="IPR017483">
    <property type="entry name" value="CHP03034"/>
</dbReference>
<comment type="caution">
    <text evidence="1">The sequence shown here is derived from an EMBL/GenBank/DDBJ whole genome shotgun (WGS) entry which is preliminary data.</text>
</comment>
<protein>
    <submittedName>
        <fullName evidence="1">DUF3289 family protein</fullName>
    </submittedName>
</protein>
<dbReference type="Proteomes" id="UP001596287">
    <property type="component" value="Unassembled WGS sequence"/>
</dbReference>
<gene>
    <name evidence="1" type="ORF">ACFPVY_13245</name>
</gene>
<dbReference type="Pfam" id="PF11692">
    <property type="entry name" value="DUF3289"/>
    <property type="match status" value="1"/>
</dbReference>
<dbReference type="RefSeq" id="WP_379792578.1">
    <property type="nucleotide sequence ID" value="NZ_JBHSQB010000009.1"/>
</dbReference>
<reference evidence="2" key="1">
    <citation type="journal article" date="2019" name="Int. J. Syst. Evol. Microbiol.">
        <title>The Global Catalogue of Microorganisms (GCM) 10K type strain sequencing project: providing services to taxonomists for standard genome sequencing and annotation.</title>
        <authorList>
            <consortium name="The Broad Institute Genomics Platform"/>
            <consortium name="The Broad Institute Genome Sequencing Center for Infectious Disease"/>
            <person name="Wu L."/>
            <person name="Ma J."/>
        </authorList>
    </citation>
    <scope>NUCLEOTIDE SEQUENCE [LARGE SCALE GENOMIC DNA]</scope>
    <source>
        <strain evidence="2">CCUG 49679</strain>
    </source>
</reference>
<proteinExistence type="predicted"/>
<evidence type="ECO:0000313" key="1">
    <source>
        <dbReference type="EMBL" id="MFC6097616.1"/>
    </source>
</evidence>
<name>A0ABW1PRL5_9FLAO</name>
<organism evidence="1 2">
    <name type="scientific">Flavobacterium qiangtangense</name>
    <dbReference type="NCBI Taxonomy" id="1442595"/>
    <lineage>
        <taxon>Bacteria</taxon>
        <taxon>Pseudomonadati</taxon>
        <taxon>Bacteroidota</taxon>
        <taxon>Flavobacteriia</taxon>
        <taxon>Flavobacteriales</taxon>
        <taxon>Flavobacteriaceae</taxon>
        <taxon>Flavobacterium</taxon>
    </lineage>
</organism>
<evidence type="ECO:0000313" key="2">
    <source>
        <dbReference type="Proteomes" id="UP001596287"/>
    </source>
</evidence>
<dbReference type="EMBL" id="JBHSQB010000009">
    <property type="protein sequence ID" value="MFC6097616.1"/>
    <property type="molecule type" value="Genomic_DNA"/>
</dbReference>
<accession>A0ABW1PRL5</accession>
<keyword evidence="2" id="KW-1185">Reference proteome</keyword>